<evidence type="ECO:0000256" key="1">
    <source>
        <dbReference type="SAM" id="MobiDB-lite"/>
    </source>
</evidence>
<sequence length="99" mass="10494">MDDTARSSAVRTSTRTYGSFPVPASRISAIRASAVISGTDGEENSATMRSISAALRASSGERDIDEVGRPTEANRRVRRPGLGGRAPALERSGAMDRRT</sequence>
<feature type="region of interest" description="Disordered" evidence="1">
    <location>
        <begin position="1"/>
        <end position="20"/>
    </location>
</feature>
<feature type="compositionally biased region" description="Polar residues" evidence="1">
    <location>
        <begin position="1"/>
        <end position="17"/>
    </location>
</feature>
<evidence type="ECO:0000313" key="2">
    <source>
        <dbReference type="EMBL" id="CAD8514826.1"/>
    </source>
</evidence>
<organism evidence="2">
    <name type="scientific">Micromonas pusilla</name>
    <name type="common">Picoplanktonic green alga</name>
    <name type="synonym">Chromulina pusilla</name>
    <dbReference type="NCBI Taxonomy" id="38833"/>
    <lineage>
        <taxon>Eukaryota</taxon>
        <taxon>Viridiplantae</taxon>
        <taxon>Chlorophyta</taxon>
        <taxon>Mamiellophyceae</taxon>
        <taxon>Mamiellales</taxon>
        <taxon>Mamiellaceae</taxon>
        <taxon>Micromonas</taxon>
    </lineage>
</organism>
<reference evidence="2" key="1">
    <citation type="submission" date="2021-01" db="EMBL/GenBank/DDBJ databases">
        <authorList>
            <person name="Corre E."/>
            <person name="Pelletier E."/>
            <person name="Niang G."/>
            <person name="Scheremetjew M."/>
            <person name="Finn R."/>
            <person name="Kale V."/>
            <person name="Holt S."/>
            <person name="Cochrane G."/>
            <person name="Meng A."/>
            <person name="Brown T."/>
            <person name="Cohen L."/>
        </authorList>
    </citation>
    <scope>NUCLEOTIDE SEQUENCE</scope>
    <source>
        <strain evidence="2">CCMP1723</strain>
    </source>
</reference>
<feature type="compositionally biased region" description="Basic and acidic residues" evidence="1">
    <location>
        <begin position="60"/>
        <end position="75"/>
    </location>
</feature>
<feature type="region of interest" description="Disordered" evidence="1">
    <location>
        <begin position="60"/>
        <end position="99"/>
    </location>
</feature>
<name>A0A7S0NHV5_MICPS</name>
<dbReference type="EMBL" id="HBEQ01002942">
    <property type="protein sequence ID" value="CAD8514826.1"/>
    <property type="molecule type" value="Transcribed_RNA"/>
</dbReference>
<accession>A0A7S0NHV5</accession>
<gene>
    <name evidence="2" type="ORF">MCOM1403_LOCUS2251</name>
</gene>
<protein>
    <submittedName>
        <fullName evidence="2">Uncharacterized protein</fullName>
    </submittedName>
</protein>
<dbReference type="AlphaFoldDB" id="A0A7S0NHV5"/>
<proteinExistence type="predicted"/>